<organism evidence="3 4">
    <name type="scientific">Halovulum marinum</name>
    <dbReference type="NCBI Taxonomy" id="2662447"/>
    <lineage>
        <taxon>Bacteria</taxon>
        <taxon>Pseudomonadati</taxon>
        <taxon>Pseudomonadota</taxon>
        <taxon>Alphaproteobacteria</taxon>
        <taxon>Rhodobacterales</taxon>
        <taxon>Paracoccaceae</taxon>
        <taxon>Halovulum</taxon>
    </lineage>
</organism>
<keyword evidence="1" id="KW-1133">Transmembrane helix</keyword>
<keyword evidence="1" id="KW-0472">Membrane</keyword>
<evidence type="ECO:0000313" key="3">
    <source>
        <dbReference type="EMBL" id="MSU88165.1"/>
    </source>
</evidence>
<dbReference type="PANTHER" id="PTHR40547:SF1">
    <property type="entry name" value="SLL0298 PROTEIN"/>
    <property type="match status" value="1"/>
</dbReference>
<keyword evidence="1" id="KW-0812">Transmembrane</keyword>
<keyword evidence="4" id="KW-1185">Reference proteome</keyword>
<sequence>MFKRRKPLSTVRQVREFIYPSSGWRRAIEYFGHRLKRLPDTPHKIALGFACGVFVSFSPLFGLHFIYAGILALIVRGNLLASFLGTLFGNPLTFPFIAGTALGLGRKIMGAARSGESMHSLREGFAGATSGLWQSTKAMFGFGEPAWQPLGTFFWEVFVPYFVGGILPGLATATAMYFLTRPLVAAYQARRRKRLFERAQQRIASAAPARKRLIEEGGR</sequence>
<proteinExistence type="predicted"/>
<evidence type="ECO:0000313" key="4">
    <source>
        <dbReference type="Proteomes" id="UP000474957"/>
    </source>
</evidence>
<dbReference type="PANTHER" id="PTHR40547">
    <property type="entry name" value="SLL0298 PROTEIN"/>
    <property type="match status" value="1"/>
</dbReference>
<evidence type="ECO:0000256" key="1">
    <source>
        <dbReference type="SAM" id="Phobius"/>
    </source>
</evidence>
<feature type="transmembrane region" description="Helical" evidence="1">
    <location>
        <begin position="80"/>
        <end position="104"/>
    </location>
</feature>
<protein>
    <submittedName>
        <fullName evidence="3">DUF2062 domain-containing protein</fullName>
    </submittedName>
</protein>
<comment type="caution">
    <text evidence="3">The sequence shown here is derived from an EMBL/GenBank/DDBJ whole genome shotgun (WGS) entry which is preliminary data.</text>
</comment>
<reference evidence="3 4" key="1">
    <citation type="submission" date="2019-10" db="EMBL/GenBank/DDBJ databases">
        <title>Cognatihalovulum marinum gen. nov. sp. nov., a new member of the family Rhodobacteraceae isolated from deep seawater of the Northwest Indian Ocean.</title>
        <authorList>
            <person name="Ruan C."/>
            <person name="Wang J."/>
            <person name="Zheng X."/>
            <person name="Song L."/>
            <person name="Zhu Y."/>
            <person name="Huang Y."/>
            <person name="Lu Z."/>
            <person name="Du W."/>
            <person name="Huang L."/>
            <person name="Dai X."/>
        </authorList>
    </citation>
    <scope>NUCLEOTIDE SEQUENCE [LARGE SCALE GENOMIC DNA]</scope>
    <source>
        <strain evidence="3 4">2CG4</strain>
    </source>
</reference>
<gene>
    <name evidence="3" type="ORF">GE300_00870</name>
</gene>
<dbReference type="Proteomes" id="UP000474957">
    <property type="component" value="Unassembled WGS sequence"/>
</dbReference>
<dbReference type="AlphaFoldDB" id="A0A6L5YWE0"/>
<evidence type="ECO:0000259" key="2">
    <source>
        <dbReference type="Pfam" id="PF09835"/>
    </source>
</evidence>
<feature type="domain" description="DUF2062" evidence="2">
    <location>
        <begin position="26"/>
        <end position="193"/>
    </location>
</feature>
<dbReference type="EMBL" id="WIND01000001">
    <property type="protein sequence ID" value="MSU88165.1"/>
    <property type="molecule type" value="Genomic_DNA"/>
</dbReference>
<feature type="transmembrane region" description="Helical" evidence="1">
    <location>
        <begin position="162"/>
        <end position="184"/>
    </location>
</feature>
<name>A0A6L5YWE0_9RHOB</name>
<feature type="transmembrane region" description="Helical" evidence="1">
    <location>
        <begin position="45"/>
        <end position="74"/>
    </location>
</feature>
<dbReference type="InterPro" id="IPR018639">
    <property type="entry name" value="DUF2062"/>
</dbReference>
<dbReference type="Pfam" id="PF09835">
    <property type="entry name" value="DUF2062"/>
    <property type="match status" value="1"/>
</dbReference>
<accession>A0A6L5YWE0</accession>